<organism evidence="1 2">
    <name type="scientific">Cichorium intybus</name>
    <name type="common">Chicory</name>
    <dbReference type="NCBI Taxonomy" id="13427"/>
    <lineage>
        <taxon>Eukaryota</taxon>
        <taxon>Viridiplantae</taxon>
        <taxon>Streptophyta</taxon>
        <taxon>Embryophyta</taxon>
        <taxon>Tracheophyta</taxon>
        <taxon>Spermatophyta</taxon>
        <taxon>Magnoliopsida</taxon>
        <taxon>eudicotyledons</taxon>
        <taxon>Gunneridae</taxon>
        <taxon>Pentapetalae</taxon>
        <taxon>asterids</taxon>
        <taxon>campanulids</taxon>
        <taxon>Asterales</taxon>
        <taxon>Asteraceae</taxon>
        <taxon>Cichorioideae</taxon>
        <taxon>Cichorieae</taxon>
        <taxon>Cichoriinae</taxon>
        <taxon>Cichorium</taxon>
    </lineage>
</organism>
<evidence type="ECO:0000313" key="1">
    <source>
        <dbReference type="EMBL" id="KAI3766422.1"/>
    </source>
</evidence>
<dbReference type="EMBL" id="CM042011">
    <property type="protein sequence ID" value="KAI3766422.1"/>
    <property type="molecule type" value="Genomic_DNA"/>
</dbReference>
<reference evidence="2" key="1">
    <citation type="journal article" date="2022" name="Mol. Ecol. Resour.">
        <title>The genomes of chicory, endive, great burdock and yacon provide insights into Asteraceae palaeo-polyploidization history and plant inulin production.</title>
        <authorList>
            <person name="Fan W."/>
            <person name="Wang S."/>
            <person name="Wang H."/>
            <person name="Wang A."/>
            <person name="Jiang F."/>
            <person name="Liu H."/>
            <person name="Zhao H."/>
            <person name="Xu D."/>
            <person name="Zhang Y."/>
        </authorList>
    </citation>
    <scope>NUCLEOTIDE SEQUENCE [LARGE SCALE GENOMIC DNA]</scope>
    <source>
        <strain evidence="2">cv. Punajuju</strain>
    </source>
</reference>
<name>A0ACB9F6Z3_CICIN</name>
<protein>
    <submittedName>
        <fullName evidence="1">Uncharacterized protein</fullName>
    </submittedName>
</protein>
<proteinExistence type="predicted"/>
<comment type="caution">
    <text evidence="1">The sequence shown here is derived from an EMBL/GenBank/DDBJ whole genome shotgun (WGS) entry which is preliminary data.</text>
</comment>
<sequence length="68" mass="8030">MIATSIFFFKFHRGRNVFNDNFVLNPKPLLWQQEQVNKKSLLKPSVFLSLENHHCNYICLQSIYASTI</sequence>
<gene>
    <name evidence="1" type="ORF">L2E82_16479</name>
</gene>
<accession>A0ACB9F6Z3</accession>
<reference evidence="1 2" key="2">
    <citation type="journal article" date="2022" name="Mol. Ecol. Resour.">
        <title>The genomes of chicory, endive, great burdock and yacon provide insights into Asteraceae paleo-polyploidization history and plant inulin production.</title>
        <authorList>
            <person name="Fan W."/>
            <person name="Wang S."/>
            <person name="Wang H."/>
            <person name="Wang A."/>
            <person name="Jiang F."/>
            <person name="Liu H."/>
            <person name="Zhao H."/>
            <person name="Xu D."/>
            <person name="Zhang Y."/>
        </authorList>
    </citation>
    <scope>NUCLEOTIDE SEQUENCE [LARGE SCALE GENOMIC DNA]</scope>
    <source>
        <strain evidence="2">cv. Punajuju</strain>
        <tissue evidence="1">Leaves</tissue>
    </source>
</reference>
<evidence type="ECO:0000313" key="2">
    <source>
        <dbReference type="Proteomes" id="UP001055811"/>
    </source>
</evidence>
<dbReference type="Proteomes" id="UP001055811">
    <property type="component" value="Linkage Group LG03"/>
</dbReference>
<keyword evidence="2" id="KW-1185">Reference proteome</keyword>